<evidence type="ECO:0000313" key="1">
    <source>
        <dbReference type="EMBL" id="OGF80820.1"/>
    </source>
</evidence>
<name>A0A1F5WYV7_9BACT</name>
<gene>
    <name evidence="1" type="ORF">A2W48_02320</name>
</gene>
<organism evidence="1 2">
    <name type="scientific">Candidatus Giovannonibacteria bacterium RIFCSPHIGHO2_12_44_12</name>
    <dbReference type="NCBI Taxonomy" id="1798340"/>
    <lineage>
        <taxon>Bacteria</taxon>
        <taxon>Candidatus Giovannoniibacteriota</taxon>
    </lineage>
</organism>
<dbReference type="EMBL" id="MFHS01000030">
    <property type="protein sequence ID" value="OGF80820.1"/>
    <property type="molecule type" value="Genomic_DNA"/>
</dbReference>
<dbReference type="Proteomes" id="UP000178299">
    <property type="component" value="Unassembled WGS sequence"/>
</dbReference>
<reference evidence="1 2" key="1">
    <citation type="journal article" date="2016" name="Nat. Commun.">
        <title>Thousands of microbial genomes shed light on interconnected biogeochemical processes in an aquifer system.</title>
        <authorList>
            <person name="Anantharaman K."/>
            <person name="Brown C.T."/>
            <person name="Hug L.A."/>
            <person name="Sharon I."/>
            <person name="Castelle C.J."/>
            <person name="Probst A.J."/>
            <person name="Thomas B.C."/>
            <person name="Singh A."/>
            <person name="Wilkins M.J."/>
            <person name="Karaoz U."/>
            <person name="Brodie E.L."/>
            <person name="Williams K.H."/>
            <person name="Hubbard S.S."/>
            <person name="Banfield J.F."/>
        </authorList>
    </citation>
    <scope>NUCLEOTIDE SEQUENCE [LARGE SCALE GENOMIC DNA]</scope>
</reference>
<accession>A0A1F5WYV7</accession>
<proteinExistence type="predicted"/>
<evidence type="ECO:0000313" key="2">
    <source>
        <dbReference type="Proteomes" id="UP000178299"/>
    </source>
</evidence>
<protein>
    <submittedName>
        <fullName evidence="1">Uncharacterized protein</fullName>
    </submittedName>
</protein>
<sequence>MLFNKLIALALGVFFWANLTFANESPEKKLRRMERDIQSLFARQASEKEWEDVLAKISVELFDPRIYGRLPNIPSACECTRLGIWSMTTKIKGGVAVVWAWIYRVVGGEKLLSLWEFEFTLIGNRWYLKRYS</sequence>
<dbReference type="AlphaFoldDB" id="A0A1F5WYV7"/>
<comment type="caution">
    <text evidence="1">The sequence shown here is derived from an EMBL/GenBank/DDBJ whole genome shotgun (WGS) entry which is preliminary data.</text>
</comment>